<evidence type="ECO:0000256" key="9">
    <source>
        <dbReference type="ARBA" id="ARBA00022989"/>
    </source>
</evidence>
<dbReference type="Proteomes" id="UP000010105">
    <property type="component" value="Chromosome 2"/>
</dbReference>
<proteinExistence type="inferred from homology"/>
<keyword evidence="5" id="KW-0349">Heme</keyword>
<evidence type="ECO:0000256" key="5">
    <source>
        <dbReference type="ARBA" id="ARBA00022617"/>
    </source>
</evidence>
<dbReference type="PANTHER" id="PTHR30529">
    <property type="entry name" value="CYTOCHROME B561"/>
    <property type="match status" value="1"/>
</dbReference>
<keyword evidence="8" id="KW-0249">Electron transport</keyword>
<evidence type="ECO:0000256" key="11">
    <source>
        <dbReference type="ARBA" id="ARBA00023136"/>
    </source>
</evidence>
<dbReference type="InterPro" id="IPR011577">
    <property type="entry name" value="Cyt_b561_bac/Ni-Hgenase"/>
</dbReference>
<evidence type="ECO:0000313" key="16">
    <source>
        <dbReference type="Proteomes" id="UP000010105"/>
    </source>
</evidence>
<dbReference type="PANTHER" id="PTHR30529:SF1">
    <property type="entry name" value="CYTOCHROME B561 HOMOLOG 2"/>
    <property type="match status" value="1"/>
</dbReference>
<evidence type="ECO:0000256" key="1">
    <source>
        <dbReference type="ARBA" id="ARBA00001970"/>
    </source>
</evidence>
<keyword evidence="11 13" id="KW-0472">Membrane</keyword>
<keyword evidence="3" id="KW-0813">Transport</keyword>
<dbReference type="Pfam" id="PF01292">
    <property type="entry name" value="Ni_hydr_CYTB"/>
    <property type="match status" value="1"/>
</dbReference>
<organism evidence="15 16">
    <name type="scientific">Paraburkholderia phenoliruptrix BR3459a</name>
    <dbReference type="NCBI Taxonomy" id="1229205"/>
    <lineage>
        <taxon>Bacteria</taxon>
        <taxon>Pseudomonadati</taxon>
        <taxon>Pseudomonadota</taxon>
        <taxon>Betaproteobacteria</taxon>
        <taxon>Burkholderiales</taxon>
        <taxon>Burkholderiaceae</taxon>
        <taxon>Paraburkholderia</taxon>
    </lineage>
</organism>
<evidence type="ECO:0000256" key="7">
    <source>
        <dbReference type="ARBA" id="ARBA00022723"/>
    </source>
</evidence>
<dbReference type="GO" id="GO:0020037">
    <property type="term" value="F:heme binding"/>
    <property type="evidence" value="ECO:0007669"/>
    <property type="project" value="TreeGrafter"/>
</dbReference>
<comment type="subcellular location">
    <subcellularLocation>
        <location evidence="2">Cell membrane</location>
        <topology evidence="2">Multi-pass membrane protein</topology>
    </subcellularLocation>
</comment>
<keyword evidence="9 13" id="KW-1133">Transmembrane helix</keyword>
<dbReference type="InterPro" id="IPR016174">
    <property type="entry name" value="Di-haem_cyt_TM"/>
</dbReference>
<keyword evidence="10" id="KW-0408">Iron</keyword>
<keyword evidence="6 13" id="KW-0812">Transmembrane</keyword>
<evidence type="ECO:0000256" key="6">
    <source>
        <dbReference type="ARBA" id="ARBA00022692"/>
    </source>
</evidence>
<dbReference type="PATRIC" id="fig|1229205.11.peg.5234"/>
<keyword evidence="7" id="KW-0479">Metal-binding</keyword>
<dbReference type="HOGENOM" id="CLU_095321_4_1_4"/>
<evidence type="ECO:0000313" key="15">
    <source>
        <dbReference type="EMBL" id="AFT88735.1"/>
    </source>
</evidence>
<dbReference type="eggNOG" id="COG3038">
    <property type="taxonomic scope" value="Bacteria"/>
</dbReference>
<dbReference type="GO" id="GO:0046872">
    <property type="term" value="F:metal ion binding"/>
    <property type="evidence" value="ECO:0007669"/>
    <property type="project" value="UniProtKB-KW"/>
</dbReference>
<evidence type="ECO:0000259" key="14">
    <source>
        <dbReference type="Pfam" id="PF01292"/>
    </source>
</evidence>
<dbReference type="GO" id="GO:0022904">
    <property type="term" value="P:respiratory electron transport chain"/>
    <property type="evidence" value="ECO:0007669"/>
    <property type="project" value="InterPro"/>
</dbReference>
<evidence type="ECO:0000256" key="4">
    <source>
        <dbReference type="ARBA" id="ARBA00022475"/>
    </source>
</evidence>
<sequence>MNGAPLKTAMTNTLQRLSPSARLMNTQAEHLAKHTDLSAPSRYTRIAMALHWLIALLIIGNVALGLSADSLPDGWVRPVIDTHKSIGITVLGLALLRIVWRVSHTPPPLPREFPSWEKVAAHAAHFMLYLLMIALPLSGWLHDSAWKDAATHPMRLFDLFTWPRIGYVMNLDPALKETLHDRFGVLHTWLGYALYALLAMHIGGALKHEWIDRKSVLKRMVP</sequence>
<dbReference type="EMBL" id="CP003864">
    <property type="protein sequence ID" value="AFT88735.1"/>
    <property type="molecule type" value="Genomic_DNA"/>
</dbReference>
<dbReference type="AlphaFoldDB" id="K0DV08"/>
<protein>
    <submittedName>
        <fullName evidence="15">Cytochrome b561</fullName>
    </submittedName>
</protein>
<evidence type="ECO:0000256" key="8">
    <source>
        <dbReference type="ARBA" id="ARBA00022982"/>
    </source>
</evidence>
<feature type="transmembrane region" description="Helical" evidence="13">
    <location>
        <begin position="189"/>
        <end position="206"/>
    </location>
</feature>
<feature type="transmembrane region" description="Helical" evidence="13">
    <location>
        <begin position="123"/>
        <end position="141"/>
    </location>
</feature>
<evidence type="ECO:0000256" key="3">
    <source>
        <dbReference type="ARBA" id="ARBA00022448"/>
    </source>
</evidence>
<dbReference type="SUPFAM" id="SSF81342">
    <property type="entry name" value="Transmembrane di-heme cytochromes"/>
    <property type="match status" value="1"/>
</dbReference>
<evidence type="ECO:0000256" key="10">
    <source>
        <dbReference type="ARBA" id="ARBA00023004"/>
    </source>
</evidence>
<comment type="similarity">
    <text evidence="12">Belongs to the cytochrome b561 family.</text>
</comment>
<dbReference type="GO" id="GO:0005886">
    <property type="term" value="C:plasma membrane"/>
    <property type="evidence" value="ECO:0007669"/>
    <property type="project" value="UniProtKB-SubCell"/>
</dbReference>
<feature type="domain" description="Cytochrome b561 bacterial/Ni-hydrogenase" evidence="14">
    <location>
        <begin position="42"/>
        <end position="222"/>
    </location>
</feature>
<dbReference type="Gene3D" id="1.20.950.20">
    <property type="entry name" value="Transmembrane di-heme cytochromes, Chain C"/>
    <property type="match status" value="1"/>
</dbReference>
<reference evidence="15 16" key="1">
    <citation type="journal article" date="2012" name="J. Bacteriol.">
        <title>Complete Genome Sequence of Burkholderia phenoliruptrix BR3459a (CLA1), a Heat-Tolerant, Nitrogen-Fixing Symbiont of Mimosa flocculosa.</title>
        <authorList>
            <person name="de Oliveira Cunha C."/>
            <person name="Goda Zuleta L.F."/>
            <person name="Paula de Almeida L.G."/>
            <person name="Prioli Ciapina L."/>
            <person name="Lustrino Borges W."/>
            <person name="Pitard R.M."/>
            <person name="Baldani J.I."/>
            <person name="Straliotto R."/>
            <person name="de Faria S.M."/>
            <person name="Hungria M."/>
            <person name="Sousa Cavada B."/>
            <person name="Mercante F.M."/>
            <person name="Ribeiro de Vasconcelos A.T."/>
        </authorList>
    </citation>
    <scope>NUCLEOTIDE SEQUENCE [LARGE SCALE GENOMIC DNA]</scope>
    <source>
        <strain evidence="15 16">BR3459a</strain>
    </source>
</reference>
<dbReference type="STRING" id="1229205.BUPH_01283"/>
<gene>
    <name evidence="15" type="ORF">BUPH_01283</name>
</gene>
<comment type="cofactor">
    <cofactor evidence="1">
        <name>heme b</name>
        <dbReference type="ChEBI" id="CHEBI:60344"/>
    </cofactor>
</comment>
<evidence type="ECO:0000256" key="2">
    <source>
        <dbReference type="ARBA" id="ARBA00004651"/>
    </source>
</evidence>
<accession>K0DV08</accession>
<dbReference type="GO" id="GO:0009055">
    <property type="term" value="F:electron transfer activity"/>
    <property type="evidence" value="ECO:0007669"/>
    <property type="project" value="InterPro"/>
</dbReference>
<name>K0DV08_9BURK</name>
<feature type="transmembrane region" description="Helical" evidence="13">
    <location>
        <begin position="46"/>
        <end position="66"/>
    </location>
</feature>
<evidence type="ECO:0000256" key="13">
    <source>
        <dbReference type="SAM" id="Phobius"/>
    </source>
</evidence>
<dbReference type="KEGG" id="bpx:BUPH_01283"/>
<evidence type="ECO:0000256" key="12">
    <source>
        <dbReference type="ARBA" id="ARBA00037975"/>
    </source>
</evidence>
<dbReference type="InterPro" id="IPR052168">
    <property type="entry name" value="Cytochrome_b561_oxidase"/>
</dbReference>
<keyword evidence="4" id="KW-1003">Cell membrane</keyword>